<dbReference type="EMBL" id="CP024793">
    <property type="protein sequence ID" value="AUB44296.1"/>
    <property type="molecule type" value="Genomic_DNA"/>
</dbReference>
<name>A0A2K8T9C2_9NOSO</name>
<protein>
    <submittedName>
        <fullName evidence="1">Uncharacterized protein</fullName>
    </submittedName>
</protein>
<dbReference type="AlphaFoldDB" id="A0A2K8T9C2"/>
<accession>A0A2K8T9C2</accession>
<organism evidence="1 2">
    <name type="scientific">Nostoc flagelliforme CCNUN1</name>
    <dbReference type="NCBI Taxonomy" id="2038116"/>
    <lineage>
        <taxon>Bacteria</taxon>
        <taxon>Bacillati</taxon>
        <taxon>Cyanobacteriota</taxon>
        <taxon>Cyanophyceae</taxon>
        <taxon>Nostocales</taxon>
        <taxon>Nostocaceae</taxon>
        <taxon>Nostoc</taxon>
    </lineage>
</organism>
<gene>
    <name evidence="1" type="ORF">COO91_10519</name>
</gene>
<dbReference type="Proteomes" id="UP000232003">
    <property type="component" value="Plasmid pNFSY08"/>
</dbReference>
<dbReference type="KEGG" id="nfl:COO91_10519"/>
<evidence type="ECO:0000313" key="1">
    <source>
        <dbReference type="EMBL" id="AUB44296.1"/>
    </source>
</evidence>
<reference evidence="1 2" key="1">
    <citation type="submission" date="2017-11" db="EMBL/GenBank/DDBJ databases">
        <title>Complete genome of a free-living desiccation-tolerant cyanobacterium and its photosynthetic adaptation to extreme terrestrial habitat.</title>
        <authorList>
            <person name="Shang J."/>
        </authorList>
    </citation>
    <scope>NUCLEOTIDE SEQUENCE [LARGE SCALE GENOMIC DNA]</scope>
    <source>
        <strain evidence="1 2">CCNUN1</strain>
        <plasmid evidence="2">pnfsy08</plasmid>
    </source>
</reference>
<sequence length="42" mass="5028">MIWKALLYLAFIDFHFHAYKAFHIVDKIYTSTTPPTHHNSHN</sequence>
<proteinExistence type="predicted"/>
<evidence type="ECO:0000313" key="2">
    <source>
        <dbReference type="Proteomes" id="UP000232003"/>
    </source>
</evidence>
<keyword evidence="1" id="KW-0614">Plasmid</keyword>
<keyword evidence="2" id="KW-1185">Reference proteome</keyword>
<geneLocation type="plasmid" evidence="2">
    <name>pnfsy08</name>
</geneLocation>